<dbReference type="Gene3D" id="4.10.1050.10">
    <property type="entry name" value="At2g23090-like"/>
    <property type="match status" value="1"/>
</dbReference>
<feature type="compositionally biased region" description="Basic and acidic residues" evidence="1">
    <location>
        <begin position="11"/>
        <end position="21"/>
    </location>
</feature>
<evidence type="ECO:0000313" key="4">
    <source>
        <dbReference type="EMBL" id="RVX00092.1"/>
    </source>
</evidence>
<evidence type="ECO:0000259" key="2">
    <source>
        <dbReference type="Pfam" id="PF04419"/>
    </source>
</evidence>
<proteinExistence type="predicted"/>
<evidence type="ECO:0000313" key="5">
    <source>
        <dbReference type="Proteomes" id="UP000288805"/>
    </source>
</evidence>
<dbReference type="InterPro" id="IPR007513">
    <property type="entry name" value="SERF-like_N"/>
</dbReference>
<sequence>MGGGNGQKSKMAREKNMEKQKNAARGSQLESNKKAMSIQVFLLLFLALFLKKFGGNSIFKTFNFDIWRVIYLRSIISLSLSEPEMETHNKHHPLDALLPICFNPLIVSLRHMVLNCHKENRPDRKTIVQGVHANIHLHNFRSEVQGACRSKTPQIRCLYLFSSSEEVNRTGKLETWSCLSPIQVCSPRSKHVFWCSVRLNVVSWKECIAVLSTLAGQPNVNCLLGTTAVCGLLALDYANHLL</sequence>
<feature type="region of interest" description="Disordered" evidence="1">
    <location>
        <begin position="1"/>
        <end position="28"/>
    </location>
</feature>
<dbReference type="Proteomes" id="UP000288805">
    <property type="component" value="Unassembled WGS sequence"/>
</dbReference>
<dbReference type="Pfam" id="PF04419">
    <property type="entry name" value="SERF-like_N"/>
    <property type="match status" value="1"/>
</dbReference>
<dbReference type="InterPro" id="IPR039713">
    <property type="entry name" value="At2g23090-like"/>
</dbReference>
<dbReference type="EMBL" id="QGNW01001459">
    <property type="protein sequence ID" value="RVW40404.1"/>
    <property type="molecule type" value="Genomic_DNA"/>
</dbReference>
<accession>A0A438ITM4</accession>
<dbReference type="EMBL" id="QGNW01000084">
    <property type="protein sequence ID" value="RVX00092.1"/>
    <property type="molecule type" value="Genomic_DNA"/>
</dbReference>
<gene>
    <name evidence="4" type="primary">VvCHDp000018_1</name>
    <name evidence="3" type="synonym">VvCHDh000084_2</name>
    <name evidence="4" type="ORF">CK203_024883</name>
    <name evidence="3" type="ORF">CK203_090044</name>
</gene>
<evidence type="ECO:0000256" key="1">
    <source>
        <dbReference type="SAM" id="MobiDB-lite"/>
    </source>
</evidence>
<name>A0A438ITM4_VITVI</name>
<dbReference type="InterPro" id="IPR026939">
    <property type="entry name" value="ZNF706/At2g23090_sf"/>
</dbReference>
<organism evidence="4 5">
    <name type="scientific">Vitis vinifera</name>
    <name type="common">Grape</name>
    <dbReference type="NCBI Taxonomy" id="29760"/>
    <lineage>
        <taxon>Eukaryota</taxon>
        <taxon>Viridiplantae</taxon>
        <taxon>Streptophyta</taxon>
        <taxon>Embryophyta</taxon>
        <taxon>Tracheophyta</taxon>
        <taxon>Spermatophyta</taxon>
        <taxon>Magnoliopsida</taxon>
        <taxon>eudicotyledons</taxon>
        <taxon>Gunneridae</taxon>
        <taxon>Pentapetalae</taxon>
        <taxon>rosids</taxon>
        <taxon>Vitales</taxon>
        <taxon>Vitaceae</taxon>
        <taxon>Viteae</taxon>
        <taxon>Vitis</taxon>
    </lineage>
</organism>
<comment type="caution">
    <text evidence="4">The sequence shown here is derived from an EMBL/GenBank/DDBJ whole genome shotgun (WGS) entry which is preliminary data.</text>
</comment>
<dbReference type="AlphaFoldDB" id="A0A438ITM4"/>
<dbReference type="PANTHER" id="PTHR33788">
    <property type="entry name" value="OS07G0114300 PROTEIN"/>
    <property type="match status" value="1"/>
</dbReference>
<reference evidence="4 5" key="1">
    <citation type="journal article" date="2018" name="PLoS Genet.">
        <title>Population sequencing reveals clonal diversity and ancestral inbreeding in the grapevine cultivar Chardonnay.</title>
        <authorList>
            <person name="Roach M.J."/>
            <person name="Johnson D.L."/>
            <person name="Bohlmann J."/>
            <person name="van Vuuren H.J."/>
            <person name="Jones S.J."/>
            <person name="Pretorius I.S."/>
            <person name="Schmidt S.A."/>
            <person name="Borneman A.R."/>
        </authorList>
    </citation>
    <scope>NUCLEOTIDE SEQUENCE [LARGE SCALE GENOMIC DNA]</scope>
    <source>
        <strain evidence="5">cv. Chardonnay</strain>
        <strain evidence="4">I10V1</strain>
        <tissue evidence="4">Leaf</tissue>
    </source>
</reference>
<protein>
    <recommendedName>
        <fullName evidence="2">Small EDRK-rich factor-like N-terminal domain-containing protein</fullName>
    </recommendedName>
</protein>
<dbReference type="SUPFAM" id="SSF118359">
    <property type="entry name" value="Expressed protein At2g23090/F21P24.15"/>
    <property type="match status" value="1"/>
</dbReference>
<feature type="domain" description="Small EDRK-rich factor-like N-terminal" evidence="2">
    <location>
        <begin position="3"/>
        <end position="36"/>
    </location>
</feature>
<evidence type="ECO:0000313" key="3">
    <source>
        <dbReference type="EMBL" id="RVW40404.1"/>
    </source>
</evidence>
<dbReference type="PANTHER" id="PTHR33788:SF16">
    <property type="entry name" value="SMALL EDRK-RICH FACTOR-LIKE N-TERMINAL DOMAIN-CONTAINING PROTEIN"/>
    <property type="match status" value="1"/>
</dbReference>